<sequence>MRRPAQEHIAQTPYEQHHNANMEQMRPSIAGSAAKLTPQSMLKDQKCVRGGKVEIIQRYLDKRTTQAMAPTVSRLSNTETR</sequence>
<evidence type="ECO:0000256" key="1">
    <source>
        <dbReference type="SAM" id="MobiDB-lite"/>
    </source>
</evidence>
<protein>
    <submittedName>
        <fullName evidence="2">Unnamed protein product</fullName>
    </submittedName>
</protein>
<evidence type="ECO:0000313" key="3">
    <source>
        <dbReference type="Proteomes" id="UP001165205"/>
    </source>
</evidence>
<dbReference type="AlphaFoldDB" id="A0AAN5C1J6"/>
<proteinExistence type="predicted"/>
<organism evidence="2 3">
    <name type="scientific">Aspergillus oryzae</name>
    <name type="common">Yellow koji mold</name>
    <dbReference type="NCBI Taxonomy" id="5062"/>
    <lineage>
        <taxon>Eukaryota</taxon>
        <taxon>Fungi</taxon>
        <taxon>Dikarya</taxon>
        <taxon>Ascomycota</taxon>
        <taxon>Pezizomycotina</taxon>
        <taxon>Eurotiomycetes</taxon>
        <taxon>Eurotiomycetidae</taxon>
        <taxon>Eurotiales</taxon>
        <taxon>Aspergillaceae</taxon>
        <taxon>Aspergillus</taxon>
        <taxon>Aspergillus subgen. Circumdati</taxon>
    </lineage>
</organism>
<gene>
    <name evidence="2" type="ORF">Aory04_001103900</name>
</gene>
<comment type="caution">
    <text evidence="2">The sequence shown here is derived from an EMBL/GenBank/DDBJ whole genome shotgun (WGS) entry which is preliminary data.</text>
</comment>
<dbReference type="EMBL" id="BSYA01000183">
    <property type="protein sequence ID" value="GMG35899.1"/>
    <property type="molecule type" value="Genomic_DNA"/>
</dbReference>
<accession>A0AAN5C1J6</accession>
<dbReference type="Proteomes" id="UP001165205">
    <property type="component" value="Unassembled WGS sequence"/>
</dbReference>
<name>A0AAN5C1J6_ASPOZ</name>
<reference evidence="2" key="1">
    <citation type="submission" date="2023-04" db="EMBL/GenBank/DDBJ databases">
        <title>Aspergillus oryzae NBRC 4228.</title>
        <authorList>
            <person name="Ichikawa N."/>
            <person name="Sato H."/>
            <person name="Tonouchi N."/>
        </authorList>
    </citation>
    <scope>NUCLEOTIDE SEQUENCE</scope>
    <source>
        <strain evidence="2">NBRC 4228</strain>
    </source>
</reference>
<feature type="region of interest" description="Disordered" evidence="1">
    <location>
        <begin position="1"/>
        <end position="28"/>
    </location>
</feature>
<evidence type="ECO:0000313" key="2">
    <source>
        <dbReference type="EMBL" id="GMG35899.1"/>
    </source>
</evidence>